<keyword evidence="2" id="KW-1185">Reference proteome</keyword>
<protein>
    <recommendedName>
        <fullName evidence="3">Tc1-like transposase DDE domain-containing protein</fullName>
    </recommendedName>
</protein>
<dbReference type="AlphaFoldDB" id="A0A6L2PRN0"/>
<evidence type="ECO:0008006" key="3">
    <source>
        <dbReference type="Google" id="ProtNLM"/>
    </source>
</evidence>
<evidence type="ECO:0000313" key="1">
    <source>
        <dbReference type="EMBL" id="GFG34894.1"/>
    </source>
</evidence>
<organism evidence="1 2">
    <name type="scientific">Coptotermes formosanus</name>
    <name type="common">Formosan subterranean termite</name>
    <dbReference type="NCBI Taxonomy" id="36987"/>
    <lineage>
        <taxon>Eukaryota</taxon>
        <taxon>Metazoa</taxon>
        <taxon>Ecdysozoa</taxon>
        <taxon>Arthropoda</taxon>
        <taxon>Hexapoda</taxon>
        <taxon>Insecta</taxon>
        <taxon>Pterygota</taxon>
        <taxon>Neoptera</taxon>
        <taxon>Polyneoptera</taxon>
        <taxon>Dictyoptera</taxon>
        <taxon>Blattodea</taxon>
        <taxon>Blattoidea</taxon>
        <taxon>Termitoidae</taxon>
        <taxon>Rhinotermitidae</taxon>
        <taxon>Coptotermes</taxon>
    </lineage>
</organism>
<dbReference type="Gene3D" id="3.30.420.10">
    <property type="entry name" value="Ribonuclease H-like superfamily/Ribonuclease H"/>
    <property type="match status" value="1"/>
</dbReference>
<dbReference type="InParanoid" id="A0A6L2PRN0"/>
<dbReference type="PANTHER" id="PTHR46060">
    <property type="entry name" value="MARINER MOS1 TRANSPOSASE-LIKE PROTEIN"/>
    <property type="match status" value="1"/>
</dbReference>
<dbReference type="OrthoDB" id="10042427at2759"/>
<reference evidence="2" key="1">
    <citation type="submission" date="2020-01" db="EMBL/GenBank/DDBJ databases">
        <title>Draft genome sequence of the Termite Coptotermes fromosanus.</title>
        <authorList>
            <person name="Itakura S."/>
            <person name="Yosikawa Y."/>
            <person name="Umezawa K."/>
        </authorList>
    </citation>
    <scope>NUCLEOTIDE SEQUENCE [LARGE SCALE GENOMIC DNA]</scope>
</reference>
<dbReference type="InterPro" id="IPR052709">
    <property type="entry name" value="Transposase-MT_Hybrid"/>
</dbReference>
<gene>
    <name evidence="1" type="ORF">Cfor_07355</name>
</gene>
<dbReference type="GO" id="GO:0003676">
    <property type="term" value="F:nucleic acid binding"/>
    <property type="evidence" value="ECO:0007669"/>
    <property type="project" value="InterPro"/>
</dbReference>
<name>A0A6L2PRN0_COPFO</name>
<accession>A0A6L2PRN0</accession>
<dbReference type="Proteomes" id="UP000502823">
    <property type="component" value="Unassembled WGS sequence"/>
</dbReference>
<proteinExistence type="predicted"/>
<comment type="caution">
    <text evidence="1">The sequence shown here is derived from an EMBL/GenBank/DDBJ whole genome shotgun (WGS) entry which is preliminary data.</text>
</comment>
<evidence type="ECO:0000313" key="2">
    <source>
        <dbReference type="Proteomes" id="UP000502823"/>
    </source>
</evidence>
<dbReference type="InterPro" id="IPR036397">
    <property type="entry name" value="RNaseH_sf"/>
</dbReference>
<sequence>EGLRRFRRDKNIAEILLQHDKALPHTSLETQKELKKLGWTVLPYPPHSPDLAALDFHLFVSLRGAICGETFGSLDEVTEEAKKWLRVQNPDWYTKGINAVFAHWHKMVEIGGDFVEE</sequence>
<dbReference type="EMBL" id="BLKM01000505">
    <property type="protein sequence ID" value="GFG34894.1"/>
    <property type="molecule type" value="Genomic_DNA"/>
</dbReference>
<feature type="non-terminal residue" evidence="1">
    <location>
        <position position="1"/>
    </location>
</feature>
<dbReference type="PANTHER" id="PTHR46060:SF1">
    <property type="entry name" value="MARINER MOS1 TRANSPOSASE-LIKE PROTEIN"/>
    <property type="match status" value="1"/>
</dbReference>